<dbReference type="AlphaFoldDB" id="A0A1E8AYZ2"/>
<dbReference type="Proteomes" id="UP000175706">
    <property type="component" value="Unassembled WGS sequence"/>
</dbReference>
<gene>
    <name evidence="1" type="ORF">BWGOE8_55550</name>
</gene>
<sequence>MIREKYELIWLSAEDIAKQVGVSSMTIKRNCNTYEEFILFKQGEKNKYYISSECVDVLKFINKLRNKKNVPHKEILEVLDKEGFKKYIAVDMEVVQENTSKQTFEQTMFTLDEVRKIVAEELEKAMKDQANKKDEQIMYLMREIQDLKRIMIEEKQAILEIDSSEQQVNNEEVQEIKKESWWRRMWTR</sequence>
<dbReference type="EMBL" id="LXLT01000075">
    <property type="protein sequence ID" value="OFD70795.1"/>
    <property type="molecule type" value="Genomic_DNA"/>
</dbReference>
<accession>A0A1E8AYZ2</accession>
<evidence type="ECO:0008006" key="3">
    <source>
        <dbReference type="Google" id="ProtNLM"/>
    </source>
</evidence>
<dbReference type="PATRIC" id="fig|86662.25.peg.5696"/>
<evidence type="ECO:0000313" key="2">
    <source>
        <dbReference type="Proteomes" id="UP000175706"/>
    </source>
</evidence>
<proteinExistence type="predicted"/>
<evidence type="ECO:0000313" key="1">
    <source>
        <dbReference type="EMBL" id="OFD70795.1"/>
    </source>
</evidence>
<comment type="caution">
    <text evidence="1">The sequence shown here is derived from an EMBL/GenBank/DDBJ whole genome shotgun (WGS) entry which is preliminary data.</text>
</comment>
<reference evidence="1 2" key="1">
    <citation type="submission" date="2016-05" db="EMBL/GenBank/DDBJ databases">
        <title>Bacillus thuringiensis and Bacillus weihenstephanensis as novel biocontrol agents of wilt causing Verticillium species.</title>
        <authorList>
            <person name="Hollensteiner J."/>
            <person name="Wemheuer F."/>
            <person name="Harting R."/>
            <person name="Kolarzyk A."/>
            <person name="Diaz-Valerio S."/>
            <person name="Poehlein A."/>
            <person name="Brzuszkiewicz E."/>
            <person name="Nesemann K."/>
            <person name="Braus-Stromeyer S."/>
            <person name="Braus G."/>
            <person name="Daniel R."/>
            <person name="Liesegang H."/>
        </authorList>
    </citation>
    <scope>NUCLEOTIDE SEQUENCE [LARGE SCALE GENOMIC DNA]</scope>
    <source>
        <strain evidence="1 2">GOE8</strain>
    </source>
</reference>
<protein>
    <recommendedName>
        <fullName evidence="3">DUF3967 domain-containing protein</fullName>
    </recommendedName>
</protein>
<dbReference type="Gene3D" id="1.10.1660.10">
    <property type="match status" value="1"/>
</dbReference>
<organism evidence="1 2">
    <name type="scientific">Bacillus mycoides</name>
    <dbReference type="NCBI Taxonomy" id="1405"/>
    <lineage>
        <taxon>Bacteria</taxon>
        <taxon>Bacillati</taxon>
        <taxon>Bacillota</taxon>
        <taxon>Bacilli</taxon>
        <taxon>Bacillales</taxon>
        <taxon>Bacillaceae</taxon>
        <taxon>Bacillus</taxon>
        <taxon>Bacillus cereus group</taxon>
    </lineage>
</organism>
<dbReference type="RefSeq" id="WP_070145833.1">
    <property type="nucleotide sequence ID" value="NZ_LXLT01000075.1"/>
</dbReference>
<name>A0A1E8AYZ2_BACMY</name>